<dbReference type="Proteomes" id="UP000237000">
    <property type="component" value="Unassembled WGS sequence"/>
</dbReference>
<name>A0A2P5CZU8_TREOI</name>
<feature type="non-terminal residue" evidence="2">
    <location>
        <position position="1"/>
    </location>
</feature>
<sequence length="91" mass="10359">EVLDREKEHQNFKTSPPAHRSSDHLACQSAIFLNSDEATLLSLAGFRRRKTENDHIEISGHRIFTGPSFATPMVPLDSSHHRRHFPTTFGH</sequence>
<keyword evidence="3" id="KW-1185">Reference proteome</keyword>
<dbReference type="InParanoid" id="A0A2P5CZU8"/>
<comment type="caution">
    <text evidence="2">The sequence shown here is derived from an EMBL/GenBank/DDBJ whole genome shotgun (WGS) entry which is preliminary data.</text>
</comment>
<evidence type="ECO:0000256" key="1">
    <source>
        <dbReference type="SAM" id="MobiDB-lite"/>
    </source>
</evidence>
<accession>A0A2P5CZU8</accession>
<protein>
    <submittedName>
        <fullName evidence="2">Uncharacterized protein</fullName>
    </submittedName>
</protein>
<evidence type="ECO:0000313" key="3">
    <source>
        <dbReference type="Proteomes" id="UP000237000"/>
    </source>
</evidence>
<gene>
    <name evidence="2" type="ORF">TorRG33x02_267480</name>
</gene>
<feature type="region of interest" description="Disordered" evidence="1">
    <location>
        <begin position="1"/>
        <end position="21"/>
    </location>
</feature>
<feature type="compositionally biased region" description="Basic and acidic residues" evidence="1">
    <location>
        <begin position="1"/>
        <end position="11"/>
    </location>
</feature>
<dbReference type="EMBL" id="JXTC01000311">
    <property type="protein sequence ID" value="PON66580.1"/>
    <property type="molecule type" value="Genomic_DNA"/>
</dbReference>
<proteinExistence type="predicted"/>
<evidence type="ECO:0000313" key="2">
    <source>
        <dbReference type="EMBL" id="PON66580.1"/>
    </source>
</evidence>
<dbReference type="AlphaFoldDB" id="A0A2P5CZU8"/>
<organism evidence="2 3">
    <name type="scientific">Trema orientale</name>
    <name type="common">Charcoal tree</name>
    <name type="synonym">Celtis orientalis</name>
    <dbReference type="NCBI Taxonomy" id="63057"/>
    <lineage>
        <taxon>Eukaryota</taxon>
        <taxon>Viridiplantae</taxon>
        <taxon>Streptophyta</taxon>
        <taxon>Embryophyta</taxon>
        <taxon>Tracheophyta</taxon>
        <taxon>Spermatophyta</taxon>
        <taxon>Magnoliopsida</taxon>
        <taxon>eudicotyledons</taxon>
        <taxon>Gunneridae</taxon>
        <taxon>Pentapetalae</taxon>
        <taxon>rosids</taxon>
        <taxon>fabids</taxon>
        <taxon>Rosales</taxon>
        <taxon>Cannabaceae</taxon>
        <taxon>Trema</taxon>
    </lineage>
</organism>
<reference evidence="3" key="1">
    <citation type="submission" date="2016-06" db="EMBL/GenBank/DDBJ databases">
        <title>Parallel loss of symbiosis genes in relatives of nitrogen-fixing non-legume Parasponia.</title>
        <authorList>
            <person name="Van Velzen R."/>
            <person name="Holmer R."/>
            <person name="Bu F."/>
            <person name="Rutten L."/>
            <person name="Van Zeijl A."/>
            <person name="Liu W."/>
            <person name="Santuari L."/>
            <person name="Cao Q."/>
            <person name="Sharma T."/>
            <person name="Shen D."/>
            <person name="Roswanjaya Y."/>
            <person name="Wardhani T."/>
            <person name="Kalhor M.S."/>
            <person name="Jansen J."/>
            <person name="Van den Hoogen J."/>
            <person name="Gungor B."/>
            <person name="Hartog M."/>
            <person name="Hontelez J."/>
            <person name="Verver J."/>
            <person name="Yang W.-C."/>
            <person name="Schijlen E."/>
            <person name="Repin R."/>
            <person name="Schilthuizen M."/>
            <person name="Schranz E."/>
            <person name="Heidstra R."/>
            <person name="Miyata K."/>
            <person name="Fedorova E."/>
            <person name="Kohlen W."/>
            <person name="Bisseling T."/>
            <person name="Smit S."/>
            <person name="Geurts R."/>
        </authorList>
    </citation>
    <scope>NUCLEOTIDE SEQUENCE [LARGE SCALE GENOMIC DNA]</scope>
    <source>
        <strain evidence="3">cv. RG33-2</strain>
    </source>
</reference>